<accession>A0A087U904</accession>
<evidence type="ECO:0000313" key="3">
    <source>
        <dbReference type="Proteomes" id="UP000054359"/>
    </source>
</evidence>
<gene>
    <name evidence="2" type="ORF">X975_00891</name>
</gene>
<feature type="non-terminal residue" evidence="2">
    <location>
        <position position="83"/>
    </location>
</feature>
<organism evidence="2 3">
    <name type="scientific">Stegodyphus mimosarum</name>
    <name type="common">African social velvet spider</name>
    <dbReference type="NCBI Taxonomy" id="407821"/>
    <lineage>
        <taxon>Eukaryota</taxon>
        <taxon>Metazoa</taxon>
        <taxon>Ecdysozoa</taxon>
        <taxon>Arthropoda</taxon>
        <taxon>Chelicerata</taxon>
        <taxon>Arachnida</taxon>
        <taxon>Araneae</taxon>
        <taxon>Araneomorphae</taxon>
        <taxon>Entelegynae</taxon>
        <taxon>Eresoidea</taxon>
        <taxon>Eresidae</taxon>
        <taxon>Stegodyphus</taxon>
    </lineage>
</organism>
<feature type="region of interest" description="Disordered" evidence="1">
    <location>
        <begin position="1"/>
        <end position="22"/>
    </location>
</feature>
<name>A0A087U904_STEMI</name>
<keyword evidence="3" id="KW-1185">Reference proteome</keyword>
<reference evidence="2 3" key="1">
    <citation type="submission" date="2013-11" db="EMBL/GenBank/DDBJ databases">
        <title>Genome sequencing of Stegodyphus mimosarum.</title>
        <authorList>
            <person name="Bechsgaard J."/>
        </authorList>
    </citation>
    <scope>NUCLEOTIDE SEQUENCE [LARGE SCALE GENOMIC DNA]</scope>
</reference>
<dbReference type="Proteomes" id="UP000054359">
    <property type="component" value="Unassembled WGS sequence"/>
</dbReference>
<dbReference type="EMBL" id="KK118787">
    <property type="protein sequence ID" value="KFM73843.1"/>
    <property type="molecule type" value="Genomic_DNA"/>
</dbReference>
<sequence length="83" mass="9198">MLLNNLMTASVVDDDSSPPDFGDWPQSPFKRGVYKDLCVSLIINLQKACLLVDGIGRCRPSVSGHSALGCPHHCRCIVPCWRW</sequence>
<proteinExistence type="predicted"/>
<evidence type="ECO:0000313" key="2">
    <source>
        <dbReference type="EMBL" id="KFM73843.1"/>
    </source>
</evidence>
<protein>
    <submittedName>
        <fullName evidence="2">Uncharacterized protein</fullName>
    </submittedName>
</protein>
<dbReference type="AlphaFoldDB" id="A0A087U904"/>
<evidence type="ECO:0000256" key="1">
    <source>
        <dbReference type="SAM" id="MobiDB-lite"/>
    </source>
</evidence>